<evidence type="ECO:0000313" key="3">
    <source>
        <dbReference type="EMBL" id="TFK25063.1"/>
    </source>
</evidence>
<keyword evidence="1" id="KW-0114">cAMP</keyword>
<proteinExistence type="inferred from homology"/>
<feature type="region of interest" description="Disordered" evidence="2">
    <location>
        <begin position="319"/>
        <end position="342"/>
    </location>
</feature>
<dbReference type="CDD" id="cd07735">
    <property type="entry name" value="class_II_PDE_MBL-fold"/>
    <property type="match status" value="1"/>
</dbReference>
<dbReference type="InterPro" id="IPR000396">
    <property type="entry name" value="Pdiesterase2"/>
</dbReference>
<feature type="compositionally biased region" description="Basic and acidic residues" evidence="2">
    <location>
        <begin position="19"/>
        <end position="37"/>
    </location>
</feature>
<feature type="region of interest" description="Disordered" evidence="2">
    <location>
        <begin position="1"/>
        <end position="41"/>
    </location>
</feature>
<dbReference type="SUPFAM" id="SSF56281">
    <property type="entry name" value="Metallo-hydrolase/oxidoreductase"/>
    <property type="match status" value="1"/>
</dbReference>
<dbReference type="OrthoDB" id="258495at2759"/>
<dbReference type="PANTHER" id="PTHR28283">
    <property type="entry name" value="3',5'-CYCLIC-NUCLEOTIDE PHOSPHODIESTERASE 1"/>
    <property type="match status" value="1"/>
</dbReference>
<dbReference type="AlphaFoldDB" id="A0A5C3KYZ7"/>
<feature type="compositionally biased region" description="Low complexity" evidence="2">
    <location>
        <begin position="1"/>
        <end position="12"/>
    </location>
</feature>
<comment type="similarity">
    <text evidence="1">Belongs to the cyclic nucleotide phosphodiesterase class-II family.</text>
</comment>
<keyword evidence="1" id="KW-0378">Hydrolase</keyword>
<accession>A0A5C3KYZ7</accession>
<dbReference type="EMBL" id="ML210191">
    <property type="protein sequence ID" value="TFK25063.1"/>
    <property type="molecule type" value="Genomic_DNA"/>
</dbReference>
<dbReference type="PIRSF" id="PIRSF000962">
    <property type="entry name" value="Cyc_nuc_PDEase"/>
    <property type="match status" value="1"/>
</dbReference>
<dbReference type="GO" id="GO:0004115">
    <property type="term" value="F:3',5'-cyclic-AMP phosphodiesterase activity"/>
    <property type="evidence" value="ECO:0007669"/>
    <property type="project" value="UniProtKB-UniRule"/>
</dbReference>
<dbReference type="GO" id="GO:0047555">
    <property type="term" value="F:3',5'-cyclic-GMP phosphodiesterase activity"/>
    <property type="evidence" value="ECO:0007669"/>
    <property type="project" value="TreeGrafter"/>
</dbReference>
<dbReference type="InterPro" id="IPR036866">
    <property type="entry name" value="RibonucZ/Hydroxyglut_hydro"/>
</dbReference>
<dbReference type="PANTHER" id="PTHR28283:SF1">
    <property type="entry name" value="3',5'-CYCLIC-NUCLEOTIDE PHOSPHODIESTERASE 1"/>
    <property type="match status" value="1"/>
</dbReference>
<dbReference type="Pfam" id="PF02112">
    <property type="entry name" value="PDEase_II"/>
    <property type="match status" value="1"/>
</dbReference>
<dbReference type="GO" id="GO:0006198">
    <property type="term" value="P:cAMP catabolic process"/>
    <property type="evidence" value="ECO:0007669"/>
    <property type="project" value="UniProtKB-UniRule"/>
</dbReference>
<organism evidence="3 4">
    <name type="scientific">Coprinopsis marcescibilis</name>
    <name type="common">Agaric fungus</name>
    <name type="synonym">Psathyrella marcescibilis</name>
    <dbReference type="NCBI Taxonomy" id="230819"/>
    <lineage>
        <taxon>Eukaryota</taxon>
        <taxon>Fungi</taxon>
        <taxon>Dikarya</taxon>
        <taxon>Basidiomycota</taxon>
        <taxon>Agaricomycotina</taxon>
        <taxon>Agaricomycetes</taxon>
        <taxon>Agaricomycetidae</taxon>
        <taxon>Agaricales</taxon>
        <taxon>Agaricineae</taxon>
        <taxon>Psathyrellaceae</taxon>
        <taxon>Coprinopsis</taxon>
    </lineage>
</organism>
<dbReference type="GO" id="GO:1902660">
    <property type="term" value="P:negative regulation of glucose mediated signaling pathway"/>
    <property type="evidence" value="ECO:0007669"/>
    <property type="project" value="TreeGrafter"/>
</dbReference>
<evidence type="ECO:0000256" key="2">
    <source>
        <dbReference type="SAM" id="MobiDB-lite"/>
    </source>
</evidence>
<gene>
    <name evidence="3" type="ORF">FA15DRAFT_668937</name>
</gene>
<dbReference type="Gene3D" id="3.60.15.10">
    <property type="entry name" value="Ribonuclease Z/Hydroxyacylglutathione hydrolase-like"/>
    <property type="match status" value="1"/>
</dbReference>
<dbReference type="Proteomes" id="UP000307440">
    <property type="component" value="Unassembled WGS sequence"/>
</dbReference>
<dbReference type="PRINTS" id="PR00388">
    <property type="entry name" value="PDIESTERASE2"/>
</dbReference>
<dbReference type="STRING" id="230819.A0A5C3KYZ7"/>
<name>A0A5C3KYZ7_COPMA</name>
<reference evidence="3 4" key="1">
    <citation type="journal article" date="2019" name="Nat. Ecol. Evol.">
        <title>Megaphylogeny resolves global patterns of mushroom evolution.</title>
        <authorList>
            <person name="Varga T."/>
            <person name="Krizsan K."/>
            <person name="Foldi C."/>
            <person name="Dima B."/>
            <person name="Sanchez-Garcia M."/>
            <person name="Sanchez-Ramirez S."/>
            <person name="Szollosi G.J."/>
            <person name="Szarkandi J.G."/>
            <person name="Papp V."/>
            <person name="Albert L."/>
            <person name="Andreopoulos W."/>
            <person name="Angelini C."/>
            <person name="Antonin V."/>
            <person name="Barry K.W."/>
            <person name="Bougher N.L."/>
            <person name="Buchanan P."/>
            <person name="Buyck B."/>
            <person name="Bense V."/>
            <person name="Catcheside P."/>
            <person name="Chovatia M."/>
            <person name="Cooper J."/>
            <person name="Damon W."/>
            <person name="Desjardin D."/>
            <person name="Finy P."/>
            <person name="Geml J."/>
            <person name="Haridas S."/>
            <person name="Hughes K."/>
            <person name="Justo A."/>
            <person name="Karasinski D."/>
            <person name="Kautmanova I."/>
            <person name="Kiss B."/>
            <person name="Kocsube S."/>
            <person name="Kotiranta H."/>
            <person name="LaButti K.M."/>
            <person name="Lechner B.E."/>
            <person name="Liimatainen K."/>
            <person name="Lipzen A."/>
            <person name="Lukacs Z."/>
            <person name="Mihaltcheva S."/>
            <person name="Morgado L.N."/>
            <person name="Niskanen T."/>
            <person name="Noordeloos M.E."/>
            <person name="Ohm R.A."/>
            <person name="Ortiz-Santana B."/>
            <person name="Ovrebo C."/>
            <person name="Racz N."/>
            <person name="Riley R."/>
            <person name="Savchenko A."/>
            <person name="Shiryaev A."/>
            <person name="Soop K."/>
            <person name="Spirin V."/>
            <person name="Szebenyi C."/>
            <person name="Tomsovsky M."/>
            <person name="Tulloss R.E."/>
            <person name="Uehling J."/>
            <person name="Grigoriev I.V."/>
            <person name="Vagvolgyi C."/>
            <person name="Papp T."/>
            <person name="Martin F.M."/>
            <person name="Miettinen O."/>
            <person name="Hibbett D.S."/>
            <person name="Nagy L.G."/>
        </authorList>
    </citation>
    <scope>NUCLEOTIDE SEQUENCE [LARGE SCALE GENOMIC DNA]</scope>
    <source>
        <strain evidence="3 4">CBS 121175</strain>
    </source>
</reference>
<sequence length="403" mass="44551">MSTAAGTTATSAIIPRKTSASDDRDSDPITRASERLDQNCSPLYPLQPPMTAFDIVVVGAGGGPDESNLSAYLLKSHTAHWKDGVLALEAGSGQGTLRRLLKQNPRLFQQDSDLQCGSSLSASDIYKAVRGFLITHAHMDHIMSLVVSAGSLGGPRKRIHAVKQTLKDIESSVFNDRTWPNLASWNEEDEDYKFLYSPLIPETEYEPIFPEVSVRTFPINHGENELGNYESVAYFIRHDVNGKEFLFFGDVEPDSVAKVPRTINVWRAAAPKIPDTLSTIFIECSWPSGQPVSQLFGHLTPEYLLEELTTLALEVKKCRPNGHSSEQHAKHTRKRQRRLVSSSDLRNSLSGLTVYVMHCKDAGDDASDRPSREIIVESVRSLVEEKGLGVTILAAEQGMHIQI</sequence>
<evidence type="ECO:0000313" key="4">
    <source>
        <dbReference type="Proteomes" id="UP000307440"/>
    </source>
</evidence>
<protein>
    <submittedName>
        <fullName evidence="3">Class II cAMP phosphodiesterase</fullName>
    </submittedName>
</protein>
<evidence type="ECO:0000256" key="1">
    <source>
        <dbReference type="PIRNR" id="PIRNR000962"/>
    </source>
</evidence>
<keyword evidence="4" id="KW-1185">Reference proteome</keyword>